<evidence type="ECO:0000313" key="8">
    <source>
        <dbReference type="Proteomes" id="UP000314986"/>
    </source>
</evidence>
<protein>
    <submittedName>
        <fullName evidence="7">Uncharacterized protein</fullName>
    </submittedName>
</protein>
<organism evidence="7 8">
    <name type="scientific">Callorhinchus milii</name>
    <name type="common">Ghost shark</name>
    <dbReference type="NCBI Taxonomy" id="7868"/>
    <lineage>
        <taxon>Eukaryota</taxon>
        <taxon>Metazoa</taxon>
        <taxon>Chordata</taxon>
        <taxon>Craniata</taxon>
        <taxon>Vertebrata</taxon>
        <taxon>Chondrichthyes</taxon>
        <taxon>Holocephali</taxon>
        <taxon>Chimaeriformes</taxon>
        <taxon>Callorhinchidae</taxon>
        <taxon>Callorhinchus</taxon>
    </lineage>
</organism>
<sequence>VMEFCSTPHASERTWMCVGCCARCIGIALISLALTAIVTNLMLLFPNGKTKHILEKHIAWEARILPGGWGGGIPVRTFFLAPFTRSTACSFACLCISGLGLANGPLCLFNETLPNGTQVRVISFLFVCSTENYLYHHSLWRVCEHPRDIVLWNVVLFSILMGTSAIETILCSLQMMNGLLGCMFGAC</sequence>
<feature type="transmembrane region" description="Helical" evidence="6">
    <location>
        <begin position="20"/>
        <end position="45"/>
    </location>
</feature>
<dbReference type="STRING" id="7868.ENSCMIP00000032645"/>
<dbReference type="InParanoid" id="A0A4W3JKL3"/>
<dbReference type="GeneTree" id="ENSGT01030000234590"/>
<name>A0A4W3JKL3_CALMI</name>
<reference evidence="8" key="2">
    <citation type="journal article" date="2007" name="PLoS Biol.">
        <title>Survey sequencing and comparative analysis of the elephant shark (Callorhinchus milii) genome.</title>
        <authorList>
            <person name="Venkatesh B."/>
            <person name="Kirkness E.F."/>
            <person name="Loh Y.H."/>
            <person name="Halpern A.L."/>
            <person name="Lee A.P."/>
            <person name="Johnson J."/>
            <person name="Dandona N."/>
            <person name="Viswanathan L.D."/>
            <person name="Tay A."/>
            <person name="Venter J.C."/>
            <person name="Strausberg R.L."/>
            <person name="Brenner S."/>
        </authorList>
    </citation>
    <scope>NUCLEOTIDE SEQUENCE [LARGE SCALE GENOMIC DNA]</scope>
</reference>
<reference evidence="7" key="4">
    <citation type="submission" date="2025-08" db="UniProtKB">
        <authorList>
            <consortium name="Ensembl"/>
        </authorList>
    </citation>
    <scope>IDENTIFICATION</scope>
</reference>
<dbReference type="AlphaFoldDB" id="A0A4W3JKL3"/>
<dbReference type="GO" id="GO:0016020">
    <property type="term" value="C:membrane"/>
    <property type="evidence" value="ECO:0007669"/>
    <property type="project" value="UniProtKB-SubCell"/>
</dbReference>
<keyword evidence="4 6" id="KW-1133">Transmembrane helix</keyword>
<reference evidence="7" key="5">
    <citation type="submission" date="2025-09" db="UniProtKB">
        <authorList>
            <consortium name="Ensembl"/>
        </authorList>
    </citation>
    <scope>IDENTIFICATION</scope>
</reference>
<feature type="transmembrane region" description="Helical" evidence="6">
    <location>
        <begin position="149"/>
        <end position="170"/>
    </location>
</feature>
<keyword evidence="8" id="KW-1185">Reference proteome</keyword>
<dbReference type="Ensembl" id="ENSCMIT00000033145.1">
    <property type="protein sequence ID" value="ENSCMIP00000032645.1"/>
    <property type="gene ID" value="ENSCMIG00000013960.1"/>
</dbReference>
<evidence type="ECO:0000256" key="1">
    <source>
        <dbReference type="ARBA" id="ARBA00004141"/>
    </source>
</evidence>
<evidence type="ECO:0000256" key="3">
    <source>
        <dbReference type="ARBA" id="ARBA00022692"/>
    </source>
</evidence>
<reference evidence="8" key="3">
    <citation type="journal article" date="2014" name="Nature">
        <title>Elephant shark genome provides unique insights into gnathostome evolution.</title>
        <authorList>
            <consortium name="International Elephant Shark Genome Sequencing Consortium"/>
            <person name="Venkatesh B."/>
            <person name="Lee A.P."/>
            <person name="Ravi V."/>
            <person name="Maurya A.K."/>
            <person name="Lian M.M."/>
            <person name="Swann J.B."/>
            <person name="Ohta Y."/>
            <person name="Flajnik M.F."/>
            <person name="Sutoh Y."/>
            <person name="Kasahara M."/>
            <person name="Hoon S."/>
            <person name="Gangu V."/>
            <person name="Roy S.W."/>
            <person name="Irimia M."/>
            <person name="Korzh V."/>
            <person name="Kondrychyn I."/>
            <person name="Lim Z.W."/>
            <person name="Tay B.H."/>
            <person name="Tohari S."/>
            <person name="Kong K.W."/>
            <person name="Ho S."/>
            <person name="Lorente-Galdos B."/>
            <person name="Quilez J."/>
            <person name="Marques-Bonet T."/>
            <person name="Raney B.J."/>
            <person name="Ingham P.W."/>
            <person name="Tay A."/>
            <person name="Hillier L.W."/>
            <person name="Minx P."/>
            <person name="Boehm T."/>
            <person name="Wilson R.K."/>
            <person name="Brenner S."/>
            <person name="Warren W.C."/>
        </authorList>
    </citation>
    <scope>NUCLEOTIDE SEQUENCE [LARGE SCALE GENOMIC DNA]</scope>
</reference>
<evidence type="ECO:0000256" key="2">
    <source>
        <dbReference type="ARBA" id="ARBA00006193"/>
    </source>
</evidence>
<keyword evidence="3 6" id="KW-0812">Transmembrane</keyword>
<keyword evidence="5 6" id="KW-0472">Membrane</keyword>
<dbReference type="Pfam" id="PF05805">
    <property type="entry name" value="L6_membrane"/>
    <property type="match status" value="2"/>
</dbReference>
<dbReference type="InterPro" id="IPR008661">
    <property type="entry name" value="L6_membrane"/>
</dbReference>
<dbReference type="PANTHER" id="PTHR14198">
    <property type="entry name" value="TRANSMEMBRANE 4 L6 FAMILY MEMBER 1-RELATED"/>
    <property type="match status" value="1"/>
</dbReference>
<evidence type="ECO:0000256" key="4">
    <source>
        <dbReference type="ARBA" id="ARBA00022989"/>
    </source>
</evidence>
<evidence type="ECO:0000256" key="5">
    <source>
        <dbReference type="ARBA" id="ARBA00023136"/>
    </source>
</evidence>
<comment type="similarity">
    <text evidence="2">Belongs to the L6 tetraspanin family.</text>
</comment>
<evidence type="ECO:0000256" key="6">
    <source>
        <dbReference type="SAM" id="Phobius"/>
    </source>
</evidence>
<proteinExistence type="inferred from homology"/>
<accession>A0A4W3JKL3</accession>
<comment type="subcellular location">
    <subcellularLocation>
        <location evidence="1">Membrane</location>
        <topology evidence="1">Multi-pass membrane protein</topology>
    </subcellularLocation>
</comment>
<dbReference type="Proteomes" id="UP000314986">
    <property type="component" value="Unassembled WGS sequence"/>
</dbReference>
<reference evidence="8" key="1">
    <citation type="journal article" date="2006" name="Science">
        <title>Ancient noncoding elements conserved in the human genome.</title>
        <authorList>
            <person name="Venkatesh B."/>
            <person name="Kirkness E.F."/>
            <person name="Loh Y.H."/>
            <person name="Halpern A.L."/>
            <person name="Lee A.P."/>
            <person name="Johnson J."/>
            <person name="Dandona N."/>
            <person name="Viswanathan L.D."/>
            <person name="Tay A."/>
            <person name="Venter J.C."/>
            <person name="Strausberg R.L."/>
            <person name="Brenner S."/>
        </authorList>
    </citation>
    <scope>NUCLEOTIDE SEQUENCE [LARGE SCALE GENOMIC DNA]</scope>
</reference>
<evidence type="ECO:0000313" key="7">
    <source>
        <dbReference type="Ensembl" id="ENSCMIP00000032645.1"/>
    </source>
</evidence>